<evidence type="ECO:0000256" key="19">
    <source>
        <dbReference type="SAM" id="Phobius"/>
    </source>
</evidence>
<evidence type="ECO:0000256" key="15">
    <source>
        <dbReference type="ARBA" id="ARBA00039152"/>
    </source>
</evidence>
<evidence type="ECO:0000259" key="21">
    <source>
        <dbReference type="PROSITE" id="PS50076"/>
    </source>
</evidence>
<dbReference type="GO" id="GO:0006457">
    <property type="term" value="P:protein folding"/>
    <property type="evidence" value="ECO:0007669"/>
    <property type="project" value="InterPro"/>
</dbReference>
<dbReference type="EC" id="3.1.1.26" evidence="15"/>
<keyword evidence="10" id="KW-0809">Transit peptide</keyword>
<reference evidence="22" key="1">
    <citation type="submission" date="2021-01" db="EMBL/GenBank/DDBJ databases">
        <authorList>
            <person name="Bezrukov I."/>
        </authorList>
    </citation>
    <scope>NUCLEOTIDE SEQUENCE</scope>
</reference>
<evidence type="ECO:0000256" key="9">
    <source>
        <dbReference type="ARBA" id="ARBA00022824"/>
    </source>
</evidence>
<dbReference type="GO" id="GO:0047714">
    <property type="term" value="F:galactolipase activity"/>
    <property type="evidence" value="ECO:0007669"/>
    <property type="project" value="UniProtKB-EC"/>
</dbReference>
<dbReference type="InterPro" id="IPR036869">
    <property type="entry name" value="J_dom_sf"/>
</dbReference>
<dbReference type="InterPro" id="IPR043367">
    <property type="entry name" value="PLIP1/2/3"/>
</dbReference>
<comment type="subcellular location">
    <subcellularLocation>
        <location evidence="3">Endoplasmic reticulum</location>
    </subcellularLocation>
    <subcellularLocation>
        <location evidence="1">Membrane</location>
        <topology evidence="1">Peripheral membrane protein</topology>
    </subcellularLocation>
    <subcellularLocation>
        <location evidence="2">Plastid</location>
        <location evidence="2">Chloroplast</location>
    </subcellularLocation>
</comment>
<keyword evidence="11" id="KW-0442">Lipid degradation</keyword>
<dbReference type="InterPro" id="IPR001623">
    <property type="entry name" value="DnaJ_domain"/>
</dbReference>
<dbReference type="InterPro" id="IPR029058">
    <property type="entry name" value="AB_hydrolase_fold"/>
</dbReference>
<keyword evidence="14" id="KW-0143">Chaperone</keyword>
<evidence type="ECO:0000256" key="18">
    <source>
        <dbReference type="SAM" id="MobiDB-lite"/>
    </source>
</evidence>
<dbReference type="EMBL" id="LR999455">
    <property type="protein sequence ID" value="CAE6080704.1"/>
    <property type="molecule type" value="Genomic_DNA"/>
</dbReference>
<evidence type="ECO:0000256" key="8">
    <source>
        <dbReference type="ARBA" id="ARBA00022801"/>
    </source>
</evidence>
<dbReference type="Gene3D" id="1.10.287.110">
    <property type="entry name" value="DnaJ domain"/>
    <property type="match status" value="1"/>
</dbReference>
<name>A0A8S2ADK2_ARAAE</name>
<dbReference type="PROSITE" id="PS00636">
    <property type="entry name" value="DNAJ_1"/>
    <property type="match status" value="1"/>
</dbReference>
<keyword evidence="6" id="KW-0150">Chloroplast</keyword>
<dbReference type="FunFam" id="1.10.287.110:FF:000062">
    <property type="entry name" value="DnaJ protein ERDJ3B"/>
    <property type="match status" value="1"/>
</dbReference>
<dbReference type="SUPFAM" id="SSF53474">
    <property type="entry name" value="alpha/beta-Hydrolases"/>
    <property type="match status" value="1"/>
</dbReference>
<dbReference type="SUPFAM" id="SSF46565">
    <property type="entry name" value="Chaperone J-domain"/>
    <property type="match status" value="1"/>
</dbReference>
<evidence type="ECO:0000256" key="17">
    <source>
        <dbReference type="ARBA" id="ARBA00078644"/>
    </source>
</evidence>
<dbReference type="GO" id="GO:0005788">
    <property type="term" value="C:endoplasmic reticulum lumen"/>
    <property type="evidence" value="ECO:0007669"/>
    <property type="project" value="UniProtKB-ARBA"/>
</dbReference>
<dbReference type="Gene3D" id="2.60.260.20">
    <property type="entry name" value="Urease metallochaperone UreE, N-terminal domain"/>
    <property type="match status" value="2"/>
</dbReference>
<evidence type="ECO:0000256" key="13">
    <source>
        <dbReference type="ARBA" id="ARBA00023136"/>
    </source>
</evidence>
<dbReference type="SUPFAM" id="SSF49493">
    <property type="entry name" value="HSP40/DnaJ peptide-binding domain"/>
    <property type="match status" value="2"/>
</dbReference>
<dbReference type="Proteomes" id="UP000682877">
    <property type="component" value="Chromosome 5"/>
</dbReference>
<comment type="similarity">
    <text evidence="4">Belongs to the AB hydrolase superfamily. Lipase family.</text>
</comment>
<dbReference type="PRINTS" id="PR00625">
    <property type="entry name" value="JDOMAIN"/>
</dbReference>
<dbReference type="GO" id="GO:0009507">
    <property type="term" value="C:chloroplast"/>
    <property type="evidence" value="ECO:0007669"/>
    <property type="project" value="UniProtKB-SubCell"/>
</dbReference>
<evidence type="ECO:0000256" key="14">
    <source>
        <dbReference type="ARBA" id="ARBA00023186"/>
    </source>
</evidence>
<dbReference type="Gene3D" id="3.40.50.1820">
    <property type="entry name" value="alpha/beta hydrolase"/>
    <property type="match status" value="1"/>
</dbReference>
<keyword evidence="19" id="KW-0812">Transmembrane</keyword>
<feature type="region of interest" description="Disordered" evidence="18">
    <location>
        <begin position="427"/>
        <end position="451"/>
    </location>
</feature>
<evidence type="ECO:0000256" key="4">
    <source>
        <dbReference type="ARBA" id="ARBA00010701"/>
    </source>
</evidence>
<evidence type="ECO:0000256" key="3">
    <source>
        <dbReference type="ARBA" id="ARBA00004240"/>
    </source>
</evidence>
<evidence type="ECO:0000256" key="7">
    <source>
        <dbReference type="ARBA" id="ARBA00022640"/>
    </source>
</evidence>
<dbReference type="SMART" id="SM00271">
    <property type="entry name" value="DnaJ"/>
    <property type="match status" value="1"/>
</dbReference>
<organism evidence="22 23">
    <name type="scientific">Arabidopsis arenosa</name>
    <name type="common">Sand rock-cress</name>
    <name type="synonym">Cardaminopsis arenosa</name>
    <dbReference type="NCBI Taxonomy" id="38785"/>
    <lineage>
        <taxon>Eukaryota</taxon>
        <taxon>Viridiplantae</taxon>
        <taxon>Streptophyta</taxon>
        <taxon>Embryophyta</taxon>
        <taxon>Tracheophyta</taxon>
        <taxon>Spermatophyta</taxon>
        <taxon>Magnoliopsida</taxon>
        <taxon>eudicotyledons</taxon>
        <taxon>Gunneridae</taxon>
        <taxon>Pentapetalae</taxon>
        <taxon>rosids</taxon>
        <taxon>malvids</taxon>
        <taxon>Brassicales</taxon>
        <taxon>Brassicaceae</taxon>
        <taxon>Camelineae</taxon>
        <taxon>Arabidopsis</taxon>
    </lineage>
</organism>
<dbReference type="InterPro" id="IPR018253">
    <property type="entry name" value="DnaJ_domain_CS"/>
</dbReference>
<dbReference type="InterPro" id="IPR008971">
    <property type="entry name" value="HSP40/DnaJ_pept-bd"/>
</dbReference>
<evidence type="ECO:0000256" key="5">
    <source>
        <dbReference type="ARBA" id="ARBA00013179"/>
    </source>
</evidence>
<dbReference type="EC" id="3.1.1.32" evidence="5"/>
<dbReference type="CDD" id="cd00519">
    <property type="entry name" value="Lipase_3"/>
    <property type="match status" value="1"/>
</dbReference>
<dbReference type="Pfam" id="PF00226">
    <property type="entry name" value="DnaJ"/>
    <property type="match status" value="1"/>
</dbReference>
<keyword evidence="9" id="KW-0256">Endoplasmic reticulum</keyword>
<dbReference type="GO" id="GO:0051082">
    <property type="term" value="F:unfolded protein binding"/>
    <property type="evidence" value="ECO:0007669"/>
    <property type="project" value="InterPro"/>
</dbReference>
<evidence type="ECO:0000256" key="10">
    <source>
        <dbReference type="ARBA" id="ARBA00022946"/>
    </source>
</evidence>
<dbReference type="InterPro" id="IPR002939">
    <property type="entry name" value="DnaJ_C"/>
</dbReference>
<evidence type="ECO:0000256" key="12">
    <source>
        <dbReference type="ARBA" id="ARBA00023098"/>
    </source>
</evidence>
<protein>
    <recommendedName>
        <fullName evidence="16">DnaJ protein ERDJ3B</fullName>
        <ecNumber evidence="15">3.1.1.26</ecNumber>
        <ecNumber evidence="5">3.1.1.32</ecNumber>
    </recommendedName>
    <alternativeName>
        <fullName evidence="17">Endoplasmic reticulum dnaJ domain-containing protein 3B</fullName>
    </alternativeName>
</protein>
<evidence type="ECO:0000256" key="1">
    <source>
        <dbReference type="ARBA" id="ARBA00004170"/>
    </source>
</evidence>
<dbReference type="CDD" id="cd06257">
    <property type="entry name" value="DnaJ"/>
    <property type="match status" value="1"/>
</dbReference>
<dbReference type="Pfam" id="PF01556">
    <property type="entry name" value="DnaJ_C"/>
    <property type="match status" value="1"/>
</dbReference>
<dbReference type="GO" id="GO:0016042">
    <property type="term" value="P:lipid catabolic process"/>
    <property type="evidence" value="ECO:0007669"/>
    <property type="project" value="UniProtKB-KW"/>
</dbReference>
<dbReference type="PROSITE" id="PS50076">
    <property type="entry name" value="DNAJ_2"/>
    <property type="match status" value="1"/>
</dbReference>
<dbReference type="Pfam" id="PF01764">
    <property type="entry name" value="Lipase_3"/>
    <property type="match status" value="1"/>
</dbReference>
<dbReference type="AlphaFoldDB" id="A0A8S2ADK2"/>
<evidence type="ECO:0000256" key="20">
    <source>
        <dbReference type="SAM" id="SignalP"/>
    </source>
</evidence>
<keyword evidence="13 19" id="KW-0472">Membrane</keyword>
<evidence type="ECO:0000313" key="22">
    <source>
        <dbReference type="EMBL" id="CAE6080704.1"/>
    </source>
</evidence>
<keyword evidence="20" id="KW-0732">Signal</keyword>
<evidence type="ECO:0000256" key="6">
    <source>
        <dbReference type="ARBA" id="ARBA00022528"/>
    </source>
</evidence>
<proteinExistence type="inferred from homology"/>
<feature type="transmembrane region" description="Helical" evidence="19">
    <location>
        <begin position="946"/>
        <end position="967"/>
    </location>
</feature>
<keyword evidence="7" id="KW-0934">Plastid</keyword>
<dbReference type="PANTHER" id="PTHR46483">
    <property type="entry name" value="PHOSPHOLIPASE A1 PLIP2, CHLOROPLASTIC"/>
    <property type="match status" value="1"/>
</dbReference>
<sequence>MAIRWSELCIVLFALSYAICVLAGKSYYDVLQVPKGASDEQIKRAYRKLALKYHPDKNQGNEEATRKFAEINNAYEVLSDEEKREIYNKYGEEGLKQFSANGGRGGGGGGMNMQDIFSSFFGGGSMEEEEKVVKGDDVIVELEATLEDLYMGGSMKVWREKNVIKPAPGKRKCNCRNEVYHRQIGPGMFQQMTEQVCDKCPNVKYEREGYFVTVDIEKGMKDGEEVSFYEDGEPILDGEPGDLKFRIRTAPHARFRRDGNDLHMTVNITLVEALVGFEKSFKHLDDHEVDIGSKGITKPKEVKKFKGEGMPLHYSTKKGNLFVTFEGVFLKMSVQGVVSPMIPVGPSSFIRAIGGSVEEKSTAGSLPRWVSRRRPRPLEFLRIGGKRDEKGTVRDDAAVSLEREDRNGNDNGNWVLKILEVGSIWKGKRQRSGGGGEEDDEEEVTESKKEKEDLCEECDFCRIDDDDDDDDEEEKEETVFGREEFSEMLSKVPVEDAQMFAKLSFLGNLAYSIPKIKPENLLKYQKLRFVTSSIEKRTSLKVEENHNGEEEEEKKKLINPAVAYRIAASAASRLFSHSKSVLPFGSSKRQDNEEASLLATADSVTAVVAAKEEVKQAVADDLKSNRSPPCEWFVCDDDKSGTRFFFIQGSDSLASWQANLLFEPVPFEDLDVLVHRGIYEAAKGIYEHMLPEVHAHLSSRGKHRAFLRFSGHSLGGSLSLLVNLMLLIRGQVPASSLLPVITFGSPCIMCGGDRLLQKLGLPKSHLLGISMHRDIVPRAFSCNYPNRAANILKALNGNFRNHPCLNNQNVLYSPMGKLLILQPSERFSPPHPLLPPGSGIYLLTSKNTDETDKSLRAAKSVFFNSPHPLEILSDRRSYGSEGKIKRNHDMSSYLKALRHVIRKELKQIKAERDQWRRKFFIINVLLTGRDSLKLITRFVASRSSQLVIIFFLPIRLLIMSVYGVVFHHSQAHFSFFK</sequence>
<keyword evidence="8" id="KW-0378">Hydrolase</keyword>
<dbReference type="CDD" id="cd10747">
    <property type="entry name" value="DnaJ_C"/>
    <property type="match status" value="1"/>
</dbReference>
<dbReference type="PANTHER" id="PTHR46483:SF5">
    <property type="entry name" value="PHOSPHOLIPASE A1 PLIP3, CHLOROPLASTIC"/>
    <property type="match status" value="1"/>
</dbReference>
<feature type="chain" id="PRO_5035887207" description="DnaJ protein ERDJ3B" evidence="20">
    <location>
        <begin position="24"/>
        <end position="977"/>
    </location>
</feature>
<evidence type="ECO:0000256" key="11">
    <source>
        <dbReference type="ARBA" id="ARBA00022963"/>
    </source>
</evidence>
<keyword evidence="23" id="KW-1185">Reference proteome</keyword>
<feature type="domain" description="J" evidence="21">
    <location>
        <begin position="26"/>
        <end position="91"/>
    </location>
</feature>
<keyword evidence="19" id="KW-1133">Transmembrane helix</keyword>
<evidence type="ECO:0000256" key="2">
    <source>
        <dbReference type="ARBA" id="ARBA00004229"/>
    </source>
</evidence>
<keyword evidence="12" id="KW-0443">Lipid metabolism</keyword>
<dbReference type="FunFam" id="2.60.260.20:FF:000013">
    <property type="entry name" value="DnaJ subfamily B member 11"/>
    <property type="match status" value="1"/>
</dbReference>
<dbReference type="GO" id="GO:0008970">
    <property type="term" value="F:phospholipase A1 activity"/>
    <property type="evidence" value="ECO:0007669"/>
    <property type="project" value="UniProtKB-EC"/>
</dbReference>
<dbReference type="GO" id="GO:0016020">
    <property type="term" value="C:membrane"/>
    <property type="evidence" value="ECO:0007669"/>
    <property type="project" value="UniProtKB-SubCell"/>
</dbReference>
<evidence type="ECO:0000313" key="23">
    <source>
        <dbReference type="Proteomes" id="UP000682877"/>
    </source>
</evidence>
<accession>A0A8S2ADK2</accession>
<feature type="signal peptide" evidence="20">
    <location>
        <begin position="1"/>
        <end position="23"/>
    </location>
</feature>
<evidence type="ECO:0000256" key="16">
    <source>
        <dbReference type="ARBA" id="ARBA00069679"/>
    </source>
</evidence>
<gene>
    <name evidence="22" type="ORF">AARE701A_LOCUS14057</name>
</gene>
<dbReference type="InterPro" id="IPR002921">
    <property type="entry name" value="Fungal_lipase-type"/>
</dbReference>
<dbReference type="FunFam" id="3.40.50.1820:FF:000254">
    <property type="entry name" value="Phospholipase A1 PLIP3, chloroplastic"/>
    <property type="match status" value="1"/>
</dbReference>